<dbReference type="Proteomes" id="UP000327013">
    <property type="component" value="Unassembled WGS sequence"/>
</dbReference>
<dbReference type="PRINTS" id="PR00111">
    <property type="entry name" value="ABHYDROLASE"/>
</dbReference>
<feature type="domain" description="AB hydrolase-1" evidence="1">
    <location>
        <begin position="125"/>
        <end position="387"/>
    </location>
</feature>
<protein>
    <recommendedName>
        <fullName evidence="1">AB hydrolase-1 domain-containing protein</fullName>
    </recommendedName>
</protein>
<comment type="caution">
    <text evidence="2">The sequence shown here is derived from an EMBL/GenBank/DDBJ whole genome shotgun (WGS) entry which is preliminary data.</text>
</comment>
<organism evidence="2 3">
    <name type="scientific">Carpinus fangiana</name>
    <dbReference type="NCBI Taxonomy" id="176857"/>
    <lineage>
        <taxon>Eukaryota</taxon>
        <taxon>Viridiplantae</taxon>
        <taxon>Streptophyta</taxon>
        <taxon>Embryophyta</taxon>
        <taxon>Tracheophyta</taxon>
        <taxon>Spermatophyta</taxon>
        <taxon>Magnoliopsida</taxon>
        <taxon>eudicotyledons</taxon>
        <taxon>Gunneridae</taxon>
        <taxon>Pentapetalae</taxon>
        <taxon>rosids</taxon>
        <taxon>fabids</taxon>
        <taxon>Fagales</taxon>
        <taxon>Betulaceae</taxon>
        <taxon>Carpinus</taxon>
    </lineage>
</organism>
<dbReference type="InterPro" id="IPR029058">
    <property type="entry name" value="AB_hydrolase_fold"/>
</dbReference>
<sequence length="403" mass="41951">MRTSIAFAAVAAAAAPALPSSYTAGFPAPVISYSAGGRAVCVGATLPVQATTNSNIKFNLPTPQNQTQVSQIVLDNVSADSPFGQSITGPPSTVSGTYNIDSQLCFPNPATNGGSTSKPTTVHFLTHGIGFAKAYWDFAPGYSYVDAAADAGYATFLYDRLGTGKSSRLDPIQEVQAPLEVEIAQTLIQALRKGAYGSTGFKKVVTIGHSYGSALAAATATKYPDSVDAVILTGFSTNQTGQAPFMTALNLAVASQDQPYRFSALNAGYMVASTVISNQIAFMHAPSFDPALLSLGDATKDTVTFGQFLSLRTLSLRAVNYTKPAAVVTGNEDLPFCNGNCSARIAGPAANMIDATLKALFPSVPQNKALSYIVPATGHGINLHYSAVSAYAQILKFLKSNGL</sequence>
<proteinExistence type="predicted"/>
<dbReference type="SUPFAM" id="SSF53474">
    <property type="entry name" value="alpha/beta-Hydrolases"/>
    <property type="match status" value="1"/>
</dbReference>
<evidence type="ECO:0000313" key="3">
    <source>
        <dbReference type="Proteomes" id="UP000327013"/>
    </source>
</evidence>
<keyword evidence="3" id="KW-1185">Reference proteome</keyword>
<dbReference type="OrthoDB" id="1743579at2759"/>
<dbReference type="Gene3D" id="3.40.50.1820">
    <property type="entry name" value="alpha/beta hydrolase"/>
    <property type="match status" value="1"/>
</dbReference>
<dbReference type="Pfam" id="PF12697">
    <property type="entry name" value="Abhydrolase_6"/>
    <property type="match status" value="1"/>
</dbReference>
<name>A0A5N6KUC0_9ROSI</name>
<evidence type="ECO:0000313" key="2">
    <source>
        <dbReference type="EMBL" id="KAB8345992.1"/>
    </source>
</evidence>
<dbReference type="EMBL" id="VIBQ01000013">
    <property type="protein sequence ID" value="KAB8345992.1"/>
    <property type="molecule type" value="Genomic_DNA"/>
</dbReference>
<accession>A0A5N6KUC0</accession>
<dbReference type="AlphaFoldDB" id="A0A5N6KUC0"/>
<gene>
    <name evidence="2" type="ORF">FH972_023044</name>
</gene>
<evidence type="ECO:0000259" key="1">
    <source>
        <dbReference type="Pfam" id="PF12697"/>
    </source>
</evidence>
<dbReference type="PANTHER" id="PTHR42886">
    <property type="entry name" value="RE40534P-RELATED"/>
    <property type="match status" value="1"/>
</dbReference>
<dbReference type="InterPro" id="IPR000073">
    <property type="entry name" value="AB_hydrolase_1"/>
</dbReference>
<reference evidence="2 3" key="1">
    <citation type="submission" date="2019-06" db="EMBL/GenBank/DDBJ databases">
        <title>A chromosomal-level reference genome of Carpinus fangiana (Coryloideae, Betulaceae).</title>
        <authorList>
            <person name="Yang X."/>
            <person name="Wang Z."/>
            <person name="Zhang L."/>
            <person name="Hao G."/>
            <person name="Liu J."/>
            <person name="Yang Y."/>
        </authorList>
    </citation>
    <scope>NUCLEOTIDE SEQUENCE [LARGE SCALE GENOMIC DNA]</scope>
    <source>
        <strain evidence="2">Cfa_2016G</strain>
        <tissue evidence="2">Leaf</tissue>
    </source>
</reference>
<dbReference type="PANTHER" id="PTHR42886:SF87">
    <property type="entry name" value="AB HYDROLASE-1 DOMAIN-CONTAINING PROTEIN"/>
    <property type="match status" value="1"/>
</dbReference>